<sequence>MSKVLIFMAEGHEEIEALTVVDILRRADIEIDMVSITGNKKVPGSHGITTYCDKLIENTDFEKADMIVLPGGMPGTLNLGLCEPLMDQIHGFNTSKKGLAAICAAPTVFGKAGLLEGKKATCYPGMEGDLLGANVSTDSVCHDGHIITSRGMGTAIPFALEIVKTFKGEDVANKLAQAIVYNN</sequence>
<dbReference type="PANTHER" id="PTHR48094:SF12">
    <property type="entry name" value="PARKINSON DISEASE PROTEIN 7 HOMOLOG"/>
    <property type="match status" value="1"/>
</dbReference>
<dbReference type="Pfam" id="PF01965">
    <property type="entry name" value="DJ-1_PfpI"/>
    <property type="match status" value="1"/>
</dbReference>
<evidence type="ECO:0000313" key="3">
    <source>
        <dbReference type="Proteomes" id="UP000182321"/>
    </source>
</evidence>
<dbReference type="Proteomes" id="UP000182321">
    <property type="component" value="Unassembled WGS sequence"/>
</dbReference>
<feature type="domain" description="DJ-1/PfpI" evidence="1">
    <location>
        <begin position="3"/>
        <end position="164"/>
    </location>
</feature>
<dbReference type="AlphaFoldDB" id="A0A1H7JEK3"/>
<dbReference type="PANTHER" id="PTHR48094">
    <property type="entry name" value="PROTEIN/NUCLEIC ACID DEGLYCASE DJ-1-RELATED"/>
    <property type="match status" value="1"/>
</dbReference>
<dbReference type="Gene3D" id="3.40.50.880">
    <property type="match status" value="1"/>
</dbReference>
<keyword evidence="3" id="KW-1185">Reference proteome</keyword>
<dbReference type="InterPro" id="IPR050325">
    <property type="entry name" value="Prot/Nucl_acid_deglycase"/>
</dbReference>
<dbReference type="SUPFAM" id="SSF52317">
    <property type="entry name" value="Class I glutamine amidotransferase-like"/>
    <property type="match status" value="1"/>
</dbReference>
<dbReference type="GO" id="GO:0005737">
    <property type="term" value="C:cytoplasm"/>
    <property type="evidence" value="ECO:0007669"/>
    <property type="project" value="TreeGrafter"/>
</dbReference>
<dbReference type="InterPro" id="IPR029062">
    <property type="entry name" value="Class_I_gatase-like"/>
</dbReference>
<dbReference type="NCBIfam" id="TIGR01383">
    <property type="entry name" value="not_thiJ"/>
    <property type="match status" value="1"/>
</dbReference>
<reference evidence="3" key="1">
    <citation type="submission" date="2016-10" db="EMBL/GenBank/DDBJ databases">
        <authorList>
            <person name="Varghese N."/>
        </authorList>
    </citation>
    <scope>NUCLEOTIDE SEQUENCE [LARGE SCALE GENOMIC DNA]</scope>
    <source>
        <strain evidence="3">ACV-9</strain>
    </source>
</reference>
<gene>
    <name evidence="2" type="ORF">SAMN02910377_01664</name>
</gene>
<dbReference type="eggNOG" id="COG0693">
    <property type="taxonomic scope" value="Bacteria"/>
</dbReference>
<dbReference type="EMBL" id="FNZX01000009">
    <property type="protein sequence ID" value="SEK72844.1"/>
    <property type="molecule type" value="Genomic_DNA"/>
</dbReference>
<evidence type="ECO:0000259" key="1">
    <source>
        <dbReference type="Pfam" id="PF01965"/>
    </source>
</evidence>
<evidence type="ECO:0000313" key="2">
    <source>
        <dbReference type="EMBL" id="SEK72844.1"/>
    </source>
</evidence>
<dbReference type="RefSeq" id="WP_074790926.1">
    <property type="nucleotide sequence ID" value="NZ_FNZX01000009.1"/>
</dbReference>
<dbReference type="InterPro" id="IPR002818">
    <property type="entry name" value="DJ-1/PfpI"/>
</dbReference>
<organism evidence="2 3">
    <name type="scientific">Pseudobutyrivibrio ruminis</name>
    <dbReference type="NCBI Taxonomy" id="46206"/>
    <lineage>
        <taxon>Bacteria</taxon>
        <taxon>Bacillati</taxon>
        <taxon>Bacillota</taxon>
        <taxon>Clostridia</taxon>
        <taxon>Lachnospirales</taxon>
        <taxon>Lachnospiraceae</taxon>
        <taxon>Pseudobutyrivibrio</taxon>
    </lineage>
</organism>
<dbReference type="InterPro" id="IPR006287">
    <property type="entry name" value="DJ-1"/>
</dbReference>
<protein>
    <submittedName>
        <fullName evidence="2">4-methyl-5(B-hydroxyethyl)-thiazole monophosphate biosynthesis</fullName>
    </submittedName>
</protein>
<name>A0A1H7JEK3_9FIRM</name>
<dbReference type="CDD" id="cd03135">
    <property type="entry name" value="GATase1_DJ-1"/>
    <property type="match status" value="1"/>
</dbReference>
<accession>A0A1H7JEK3</accession>
<proteinExistence type="predicted"/>